<dbReference type="InterPro" id="IPR011058">
    <property type="entry name" value="Cyanovirin-N"/>
</dbReference>
<dbReference type="Proteomes" id="UP000383932">
    <property type="component" value="Unassembled WGS sequence"/>
</dbReference>
<protein>
    <recommendedName>
        <fullName evidence="1">Cyanovirin-N domain-containing protein</fullName>
    </recommendedName>
</protein>
<dbReference type="AlphaFoldDB" id="A0A5N5QBV0"/>
<evidence type="ECO:0000259" key="1">
    <source>
        <dbReference type="Pfam" id="PF08881"/>
    </source>
</evidence>
<dbReference type="EMBL" id="SSOP01000311">
    <property type="protein sequence ID" value="KAB5589144.1"/>
    <property type="molecule type" value="Genomic_DNA"/>
</dbReference>
<dbReference type="InterPro" id="IPR036673">
    <property type="entry name" value="Cyanovirin-N_sf"/>
</dbReference>
<comment type="caution">
    <text evidence="2">The sequence shown here is derived from an EMBL/GenBank/DDBJ whole genome shotgun (WGS) entry which is preliminary data.</text>
</comment>
<reference evidence="2 3" key="1">
    <citation type="journal article" date="2019" name="Fungal Biol. Biotechnol.">
        <title>Draft genome sequence of fastidious pathogen Ceratobasidium theobromae, which causes vascular-streak dieback in Theobroma cacao.</title>
        <authorList>
            <person name="Ali S.S."/>
            <person name="Asman A."/>
            <person name="Shao J."/>
            <person name="Firmansyah A.P."/>
            <person name="Susilo A.W."/>
            <person name="Rosmana A."/>
            <person name="McMahon P."/>
            <person name="Junaid M."/>
            <person name="Guest D."/>
            <person name="Kheng T.Y."/>
            <person name="Meinhardt L.W."/>
            <person name="Bailey B.A."/>
        </authorList>
    </citation>
    <scope>NUCLEOTIDE SEQUENCE [LARGE SCALE GENOMIC DNA]</scope>
    <source>
        <strain evidence="2 3">CT2</strain>
    </source>
</reference>
<proteinExistence type="predicted"/>
<evidence type="ECO:0000313" key="3">
    <source>
        <dbReference type="Proteomes" id="UP000383932"/>
    </source>
</evidence>
<dbReference type="SUPFAM" id="SSF51322">
    <property type="entry name" value="Cyanovirin-N"/>
    <property type="match status" value="1"/>
</dbReference>
<keyword evidence="3" id="KW-1185">Reference proteome</keyword>
<dbReference type="Pfam" id="PF08881">
    <property type="entry name" value="CVNH"/>
    <property type="match status" value="1"/>
</dbReference>
<dbReference type="Gene3D" id="2.30.60.10">
    <property type="entry name" value="Cyanovirin-N"/>
    <property type="match status" value="1"/>
</dbReference>
<accession>A0A5N5QBV0</accession>
<organism evidence="2 3">
    <name type="scientific">Ceratobasidium theobromae</name>
    <dbReference type="NCBI Taxonomy" id="1582974"/>
    <lineage>
        <taxon>Eukaryota</taxon>
        <taxon>Fungi</taxon>
        <taxon>Dikarya</taxon>
        <taxon>Basidiomycota</taxon>
        <taxon>Agaricomycotina</taxon>
        <taxon>Agaricomycetes</taxon>
        <taxon>Cantharellales</taxon>
        <taxon>Ceratobasidiaceae</taxon>
        <taxon>Ceratobasidium</taxon>
    </lineage>
</organism>
<gene>
    <name evidence="2" type="ORF">CTheo_7416</name>
</gene>
<sequence>MVLTNHSALAPHRFPASDPLLPLDPAMRFTSILTLAAASAITTVQAAGNFGASCKDIATLVGGTDLVASCRKSNGSYVYAQLDMNKCVANYGGHLACASKWWELWKIVFRLWNQQRYYHSRVHVQAWFEQYHD</sequence>
<dbReference type="OrthoDB" id="3068152at2759"/>
<name>A0A5N5QBV0_9AGAM</name>
<evidence type="ECO:0000313" key="2">
    <source>
        <dbReference type="EMBL" id="KAB5589144.1"/>
    </source>
</evidence>
<feature type="domain" description="Cyanovirin-N" evidence="1">
    <location>
        <begin position="50"/>
        <end position="106"/>
    </location>
</feature>